<dbReference type="Proteomes" id="UP000286045">
    <property type="component" value="Unassembled WGS sequence"/>
</dbReference>
<keyword evidence="5 7" id="KW-1133">Transmembrane helix</keyword>
<dbReference type="PANTHER" id="PTHR23501:SF193">
    <property type="entry name" value="MULTIDRUG TRANSPORTER, PUTATIVE (AFU_ORTHOLOGUE AFUA_8G00940)-RELATED"/>
    <property type="match status" value="1"/>
</dbReference>
<evidence type="ECO:0000256" key="4">
    <source>
        <dbReference type="ARBA" id="ARBA00022692"/>
    </source>
</evidence>
<evidence type="ECO:0000313" key="9">
    <source>
        <dbReference type="Proteomes" id="UP000286045"/>
    </source>
</evidence>
<evidence type="ECO:0008006" key="10">
    <source>
        <dbReference type="Google" id="ProtNLM"/>
    </source>
</evidence>
<comment type="similarity">
    <text evidence="2">Belongs to the major facilitator superfamily. TCR/Tet family.</text>
</comment>
<name>A0A439D305_9PEZI</name>
<dbReference type="GO" id="GO:0005886">
    <property type="term" value="C:plasma membrane"/>
    <property type="evidence" value="ECO:0007669"/>
    <property type="project" value="TreeGrafter"/>
</dbReference>
<evidence type="ECO:0000313" key="8">
    <source>
        <dbReference type="EMBL" id="RWA08809.1"/>
    </source>
</evidence>
<evidence type="ECO:0000256" key="7">
    <source>
        <dbReference type="SAM" id="Phobius"/>
    </source>
</evidence>
<dbReference type="EMBL" id="RYZI01000183">
    <property type="protein sequence ID" value="RWA08809.1"/>
    <property type="molecule type" value="Genomic_DNA"/>
</dbReference>
<dbReference type="SUPFAM" id="SSF103473">
    <property type="entry name" value="MFS general substrate transporter"/>
    <property type="match status" value="2"/>
</dbReference>
<keyword evidence="3" id="KW-0813">Transport</keyword>
<feature type="transmembrane region" description="Helical" evidence="7">
    <location>
        <begin position="149"/>
        <end position="166"/>
    </location>
</feature>
<evidence type="ECO:0000256" key="1">
    <source>
        <dbReference type="ARBA" id="ARBA00004141"/>
    </source>
</evidence>
<evidence type="ECO:0000256" key="5">
    <source>
        <dbReference type="ARBA" id="ARBA00022989"/>
    </source>
</evidence>
<feature type="transmembrane region" description="Helical" evidence="7">
    <location>
        <begin position="219"/>
        <end position="242"/>
    </location>
</feature>
<dbReference type="PANTHER" id="PTHR23501">
    <property type="entry name" value="MAJOR FACILITATOR SUPERFAMILY"/>
    <property type="match status" value="1"/>
</dbReference>
<feature type="transmembrane region" description="Helical" evidence="7">
    <location>
        <begin position="117"/>
        <end position="137"/>
    </location>
</feature>
<feature type="transmembrane region" description="Helical" evidence="7">
    <location>
        <begin position="60"/>
        <end position="79"/>
    </location>
</feature>
<evidence type="ECO:0000256" key="3">
    <source>
        <dbReference type="ARBA" id="ARBA00022448"/>
    </source>
</evidence>
<protein>
    <recommendedName>
        <fullName evidence="10">Major facilitator superfamily (MFS) profile domain-containing protein</fullName>
    </recommendedName>
</protein>
<reference evidence="8 9" key="1">
    <citation type="submission" date="2018-12" db="EMBL/GenBank/DDBJ databases">
        <title>Draft genome sequence of Xylaria grammica IHI A82.</title>
        <authorList>
            <person name="Buettner E."/>
            <person name="Kellner H."/>
        </authorList>
    </citation>
    <scope>NUCLEOTIDE SEQUENCE [LARGE SCALE GENOMIC DNA]</scope>
    <source>
        <strain evidence="8 9">IHI A82</strain>
    </source>
</reference>
<keyword evidence="6 7" id="KW-0472">Membrane</keyword>
<keyword evidence="9" id="KW-1185">Reference proteome</keyword>
<feature type="transmembrane region" description="Helical" evidence="7">
    <location>
        <begin position="186"/>
        <end position="207"/>
    </location>
</feature>
<evidence type="ECO:0000256" key="6">
    <source>
        <dbReference type="ARBA" id="ARBA00023136"/>
    </source>
</evidence>
<feature type="transmembrane region" description="Helical" evidence="7">
    <location>
        <begin position="248"/>
        <end position="266"/>
    </location>
</feature>
<evidence type="ECO:0000256" key="2">
    <source>
        <dbReference type="ARBA" id="ARBA00007520"/>
    </source>
</evidence>
<dbReference type="Pfam" id="PF06609">
    <property type="entry name" value="TRI12"/>
    <property type="match status" value="1"/>
</dbReference>
<gene>
    <name evidence="8" type="ORF">EKO27_g6301</name>
</gene>
<accession>A0A439D305</accession>
<comment type="caution">
    <text evidence="8">The sequence shown here is derived from an EMBL/GenBank/DDBJ whole genome shotgun (WGS) entry which is preliminary data.</text>
</comment>
<feature type="transmembrane region" description="Helical" evidence="7">
    <location>
        <begin position="6"/>
        <end position="39"/>
    </location>
</feature>
<comment type="subcellular location">
    <subcellularLocation>
        <location evidence="1">Membrane</location>
        <topology evidence="1">Multi-pass membrane protein</topology>
    </subcellularLocation>
</comment>
<sequence>MNHPWTVLVFFGIFEIGSVLCGAAVSSLMFIVGLFVAAGIRYAPLHKRPGDVGRFVDERLLGFAIGPLIGGAFTSYTTWRWSGGLATIAIALLRLQGEAEKPKAWSLVPNLHRHLDLIGFFLLAPATLQLLLALQFGGVNYYPWNSSQVIGLFVGAFATGVIWFFWNRYRGEDVLTPRALISRGSVLATGLYTALHTSAVYGAIYFLPLYFQGVNRASALLSTVYLLPMILAQLFTAAAGIACYVMPVAIFSSIFLSVGSGLYSILQPSSSTGKWVGFQILGGIGSGAGLRLSVTSVQAAMGVKELASGIAFVIFCENLDPTIALTLTNVIFSSSLPKELS</sequence>
<dbReference type="GO" id="GO:0022857">
    <property type="term" value="F:transmembrane transporter activity"/>
    <property type="evidence" value="ECO:0007669"/>
    <property type="project" value="InterPro"/>
</dbReference>
<dbReference type="InterPro" id="IPR010573">
    <property type="entry name" value="MFS_Str1/Tri12-like"/>
</dbReference>
<keyword evidence="4 7" id="KW-0812">Transmembrane</keyword>
<proteinExistence type="inferred from homology"/>
<dbReference type="AlphaFoldDB" id="A0A439D305"/>
<dbReference type="InterPro" id="IPR036259">
    <property type="entry name" value="MFS_trans_sf"/>
</dbReference>
<organism evidence="8 9">
    <name type="scientific">Xylaria grammica</name>
    <dbReference type="NCBI Taxonomy" id="363999"/>
    <lineage>
        <taxon>Eukaryota</taxon>
        <taxon>Fungi</taxon>
        <taxon>Dikarya</taxon>
        <taxon>Ascomycota</taxon>
        <taxon>Pezizomycotina</taxon>
        <taxon>Sordariomycetes</taxon>
        <taxon>Xylariomycetidae</taxon>
        <taxon>Xylariales</taxon>
        <taxon>Xylariaceae</taxon>
        <taxon>Xylaria</taxon>
    </lineage>
</organism>